<reference evidence="1 2" key="1">
    <citation type="journal article" date="2019" name="Sci. Rep.">
        <title>Orb-weaving spider Araneus ventricosus genome elucidates the spidroin gene catalogue.</title>
        <authorList>
            <person name="Kono N."/>
            <person name="Nakamura H."/>
            <person name="Ohtoshi R."/>
            <person name="Moran D.A.P."/>
            <person name="Shinohara A."/>
            <person name="Yoshida Y."/>
            <person name="Fujiwara M."/>
            <person name="Mori M."/>
            <person name="Tomita M."/>
            <person name="Arakawa K."/>
        </authorList>
    </citation>
    <scope>NUCLEOTIDE SEQUENCE [LARGE SCALE GENOMIC DNA]</scope>
</reference>
<proteinExistence type="predicted"/>
<dbReference type="Proteomes" id="UP000499080">
    <property type="component" value="Unassembled WGS sequence"/>
</dbReference>
<comment type="caution">
    <text evidence="1">The sequence shown here is derived from an EMBL/GenBank/DDBJ whole genome shotgun (WGS) entry which is preliminary data.</text>
</comment>
<name>A0A4Y2FDM3_ARAVE</name>
<keyword evidence="2" id="KW-1185">Reference proteome</keyword>
<organism evidence="1 2">
    <name type="scientific">Araneus ventricosus</name>
    <name type="common">Orbweaver spider</name>
    <name type="synonym">Epeira ventricosa</name>
    <dbReference type="NCBI Taxonomy" id="182803"/>
    <lineage>
        <taxon>Eukaryota</taxon>
        <taxon>Metazoa</taxon>
        <taxon>Ecdysozoa</taxon>
        <taxon>Arthropoda</taxon>
        <taxon>Chelicerata</taxon>
        <taxon>Arachnida</taxon>
        <taxon>Araneae</taxon>
        <taxon>Araneomorphae</taxon>
        <taxon>Entelegynae</taxon>
        <taxon>Araneoidea</taxon>
        <taxon>Araneidae</taxon>
        <taxon>Araneus</taxon>
    </lineage>
</organism>
<sequence>MTRATTHLALPLPSFCTTTAFPSVLLPRLTIDWVGQGGMSVLSHTSGRMFGPARMIQRATARPTYAAGLRVESGFEPVTLRLRGRDLTIRPPWPIRYRETSHFCNSTKDQKIKGDSLTVT</sequence>
<evidence type="ECO:0000313" key="2">
    <source>
        <dbReference type="Proteomes" id="UP000499080"/>
    </source>
</evidence>
<protein>
    <submittedName>
        <fullName evidence="1">Uncharacterized protein</fullName>
    </submittedName>
</protein>
<dbReference type="EMBL" id="BGPR01000883">
    <property type="protein sequence ID" value="GBM39047.1"/>
    <property type="molecule type" value="Genomic_DNA"/>
</dbReference>
<evidence type="ECO:0000313" key="1">
    <source>
        <dbReference type="EMBL" id="GBM39047.1"/>
    </source>
</evidence>
<gene>
    <name evidence="1" type="ORF">AVEN_119751_1</name>
</gene>
<accession>A0A4Y2FDM3</accession>
<dbReference type="AlphaFoldDB" id="A0A4Y2FDM3"/>